<feature type="domain" description="B box-type" evidence="21">
    <location>
        <begin position="84"/>
        <end position="120"/>
    </location>
</feature>
<evidence type="ECO:0000256" key="17">
    <source>
        <dbReference type="SAM" id="MobiDB-lite"/>
    </source>
</evidence>
<evidence type="ECO:0000256" key="12">
    <source>
        <dbReference type="ARBA" id="ARBA00022786"/>
    </source>
</evidence>
<dbReference type="OrthoDB" id="5330228at2759"/>
<dbReference type="GO" id="GO:0030246">
    <property type="term" value="F:carbohydrate binding"/>
    <property type="evidence" value="ECO:0007669"/>
    <property type="project" value="UniProtKB-KW"/>
</dbReference>
<comment type="pathway">
    <text evidence="4">Protein modification; protein ubiquitination.</text>
</comment>
<keyword evidence="12" id="KW-0833">Ubl conjugation pathway</keyword>
<feature type="coiled-coil region" evidence="16">
    <location>
        <begin position="124"/>
        <end position="180"/>
    </location>
</feature>
<evidence type="ECO:0000256" key="16">
    <source>
        <dbReference type="SAM" id="Coils"/>
    </source>
</evidence>
<keyword evidence="7" id="KW-0963">Cytoplasm</keyword>
<proteinExistence type="inferred from homology"/>
<evidence type="ECO:0000256" key="14">
    <source>
        <dbReference type="ARBA" id="ARBA00023054"/>
    </source>
</evidence>
<dbReference type="InterPro" id="IPR027370">
    <property type="entry name" value="Znf-RING_euk"/>
</dbReference>
<dbReference type="InterPro" id="IPR016187">
    <property type="entry name" value="CTDL_fold"/>
</dbReference>
<dbReference type="GO" id="GO:0016567">
    <property type="term" value="P:protein ubiquitination"/>
    <property type="evidence" value="ECO:0007669"/>
    <property type="project" value="InterPro"/>
</dbReference>
<evidence type="ECO:0000256" key="10">
    <source>
        <dbReference type="ARBA" id="ARBA00022734"/>
    </source>
</evidence>
<evidence type="ECO:0000256" key="8">
    <source>
        <dbReference type="ARBA" id="ARBA00022679"/>
    </source>
</evidence>
<dbReference type="AlphaFoldDB" id="A0A9D3XMJ6"/>
<dbReference type="InterPro" id="IPR001841">
    <property type="entry name" value="Znf_RING"/>
</dbReference>
<dbReference type="Gene3D" id="3.10.100.10">
    <property type="entry name" value="Mannose-Binding Protein A, subunit A"/>
    <property type="match status" value="1"/>
</dbReference>
<dbReference type="Gene3D" id="3.30.160.60">
    <property type="entry name" value="Classic Zinc Finger"/>
    <property type="match status" value="1"/>
</dbReference>
<comment type="caution">
    <text evidence="22">The sequence shown here is derived from an EMBL/GenBank/DDBJ whole genome shotgun (WGS) entry which is preliminary data.</text>
</comment>
<dbReference type="SUPFAM" id="SSF57850">
    <property type="entry name" value="RING/U-box"/>
    <property type="match status" value="1"/>
</dbReference>
<dbReference type="SUPFAM" id="SSF57845">
    <property type="entry name" value="B-box zinc-binding domain"/>
    <property type="match status" value="1"/>
</dbReference>
<evidence type="ECO:0000259" key="20">
    <source>
        <dbReference type="PROSITE" id="PS50089"/>
    </source>
</evidence>
<feature type="compositionally biased region" description="Polar residues" evidence="17">
    <location>
        <begin position="297"/>
        <end position="306"/>
    </location>
</feature>
<keyword evidence="9" id="KW-0479">Metal-binding</keyword>
<dbReference type="InterPro" id="IPR050143">
    <property type="entry name" value="TRIM/RBCC"/>
</dbReference>
<dbReference type="SMART" id="SM00336">
    <property type="entry name" value="BBOX"/>
    <property type="match status" value="1"/>
</dbReference>
<dbReference type="PROSITE" id="PS50119">
    <property type="entry name" value="ZF_BBOX"/>
    <property type="match status" value="1"/>
</dbReference>
<dbReference type="CDD" id="cd03593">
    <property type="entry name" value="CLECT_NK_receptors_like"/>
    <property type="match status" value="1"/>
</dbReference>
<keyword evidence="18" id="KW-0812">Transmembrane</keyword>
<dbReference type="InterPro" id="IPR033992">
    <property type="entry name" value="NKR-like_CTLD"/>
</dbReference>
<dbReference type="InterPro" id="IPR000315">
    <property type="entry name" value="Znf_B-box"/>
</dbReference>
<accession>A0A9D3XMJ6</accession>
<dbReference type="PROSITE" id="PS50089">
    <property type="entry name" value="ZF_RING_2"/>
    <property type="match status" value="1"/>
</dbReference>
<feature type="domain" description="C-type lectin" evidence="19">
    <location>
        <begin position="462"/>
        <end position="567"/>
    </location>
</feature>
<dbReference type="Pfam" id="PF00643">
    <property type="entry name" value="zf-B_box"/>
    <property type="match status" value="1"/>
</dbReference>
<dbReference type="InterPro" id="IPR016186">
    <property type="entry name" value="C-type_lectin-like/link_sf"/>
</dbReference>
<dbReference type="InterPro" id="IPR001304">
    <property type="entry name" value="C-type_lectin-like"/>
</dbReference>
<organism evidence="22 23">
    <name type="scientific">Mauremys mutica</name>
    <name type="common">yellowpond turtle</name>
    <dbReference type="NCBI Taxonomy" id="74926"/>
    <lineage>
        <taxon>Eukaryota</taxon>
        <taxon>Metazoa</taxon>
        <taxon>Chordata</taxon>
        <taxon>Craniata</taxon>
        <taxon>Vertebrata</taxon>
        <taxon>Euteleostomi</taxon>
        <taxon>Archelosauria</taxon>
        <taxon>Testudinata</taxon>
        <taxon>Testudines</taxon>
        <taxon>Cryptodira</taxon>
        <taxon>Durocryptodira</taxon>
        <taxon>Testudinoidea</taxon>
        <taxon>Geoemydidae</taxon>
        <taxon>Geoemydinae</taxon>
        <taxon>Mauremys</taxon>
    </lineage>
</organism>
<sequence length="578" mass="65097">MSAPNWGEKLQDELVCAICLEPFKDPVILDCGHNYCQACITGSWGASGTGLCPQCRKPLPEAALRPNKQVEAVVGIARRLEGQCKKHRDDLKLFCKEDRTLICRVCKESREHRAHTVIPIEEAAEEFKEQLLSHRARVQRVRDERGGRAAAEEGKYRILLKQLERQKQESLSEFKQVRQVLKQREQLLRDRLEGTIQDFGKTRNKSTNRHSEGLLHLDNLIAEINQKCQQPGIELFKDIDSTLSRCEQVNGEEEAPVDSLTEVESRAQALSESQKVLRDLLENFRVELAPELGHLENISSEVQGQVSGEDPTEDMPDSPKEEDTSVCLLDWEDDKLSSDSSQKQEVVPTDRQNNVTDFINVEPEGDIDAEYLVSEPVPDISFMNGGGTLNLLDKKRVGHRGPGRWFDSKLRRRGAWKIVAAVVAAVLLAVLFTAVITWSGSKAIVTPPDSPATCCPENWIGYQGKCYLFSEDEADWTSSQHFCSSHGASLAWLDTLQEKDFLMRHKGYLDPWIGLRREPGQPWKWPNGSVFNDLVQTGGGGGGECAYMYQITISSSKCYTQRNWICSKPDEFAKRKIA</sequence>
<dbReference type="GO" id="GO:0005737">
    <property type="term" value="C:cytoplasm"/>
    <property type="evidence" value="ECO:0007669"/>
    <property type="project" value="UniProtKB-SubCell"/>
</dbReference>
<dbReference type="SMART" id="SM00034">
    <property type="entry name" value="CLECT"/>
    <property type="match status" value="1"/>
</dbReference>
<evidence type="ECO:0000256" key="9">
    <source>
        <dbReference type="ARBA" id="ARBA00022723"/>
    </source>
</evidence>
<dbReference type="Pfam" id="PF13445">
    <property type="entry name" value="zf-RING_UBOX"/>
    <property type="match status" value="1"/>
</dbReference>
<keyword evidence="14 16" id="KW-0175">Coiled coil</keyword>
<dbReference type="InterPro" id="IPR003613">
    <property type="entry name" value="Ubox_domain"/>
</dbReference>
<protein>
    <recommendedName>
        <fullName evidence="6">RING-type E3 ubiquitin transferase</fullName>
        <ecNumber evidence="6">2.3.2.27</ecNumber>
    </recommendedName>
</protein>
<dbReference type="EC" id="2.3.2.27" evidence="6"/>
<dbReference type="GO" id="GO:0016020">
    <property type="term" value="C:membrane"/>
    <property type="evidence" value="ECO:0007669"/>
    <property type="project" value="UniProtKB-SubCell"/>
</dbReference>
<evidence type="ECO:0000256" key="5">
    <source>
        <dbReference type="ARBA" id="ARBA00008518"/>
    </source>
</evidence>
<comment type="similarity">
    <text evidence="5">Belongs to the TRIM/RBCC family.</text>
</comment>
<feature type="region of interest" description="Disordered" evidence="17">
    <location>
        <begin position="295"/>
        <end position="324"/>
    </location>
</feature>
<dbReference type="GO" id="GO:0061630">
    <property type="term" value="F:ubiquitin protein ligase activity"/>
    <property type="evidence" value="ECO:0007669"/>
    <property type="project" value="UniProtKB-EC"/>
</dbReference>
<comment type="catalytic activity">
    <reaction evidence="1">
        <text>S-ubiquitinyl-[E2 ubiquitin-conjugating enzyme]-L-cysteine + [acceptor protein]-L-lysine = [E2 ubiquitin-conjugating enzyme]-L-cysteine + N(6)-ubiquitinyl-[acceptor protein]-L-lysine.</text>
        <dbReference type="EC" id="2.3.2.27"/>
    </reaction>
</comment>
<evidence type="ECO:0000256" key="7">
    <source>
        <dbReference type="ARBA" id="ARBA00022490"/>
    </source>
</evidence>
<evidence type="ECO:0000256" key="13">
    <source>
        <dbReference type="ARBA" id="ARBA00022833"/>
    </source>
</evidence>
<reference evidence="22" key="1">
    <citation type="submission" date="2021-09" db="EMBL/GenBank/DDBJ databases">
        <title>The genome of Mauremys mutica provides insights into the evolution of semi-aquatic lifestyle.</title>
        <authorList>
            <person name="Gong S."/>
            <person name="Gao Y."/>
        </authorList>
    </citation>
    <scope>NUCLEOTIDE SEQUENCE</scope>
    <source>
        <strain evidence="22">MM-2020</strain>
        <tissue evidence="22">Muscle</tissue>
    </source>
</reference>
<dbReference type="CDD" id="cd19762">
    <property type="entry name" value="Bbox2_TRIM7-like"/>
    <property type="match status" value="1"/>
</dbReference>
<dbReference type="InterPro" id="IPR020457">
    <property type="entry name" value="Znf_B-box_chordata"/>
</dbReference>
<dbReference type="Proteomes" id="UP000827986">
    <property type="component" value="Unassembled WGS sequence"/>
</dbReference>
<gene>
    <name evidence="22" type="ORF">KIL84_004214</name>
</gene>
<evidence type="ECO:0000256" key="4">
    <source>
        <dbReference type="ARBA" id="ARBA00004906"/>
    </source>
</evidence>
<feature type="transmembrane region" description="Helical" evidence="18">
    <location>
        <begin position="418"/>
        <end position="438"/>
    </location>
</feature>
<evidence type="ECO:0000256" key="3">
    <source>
        <dbReference type="ARBA" id="ARBA00004496"/>
    </source>
</evidence>
<dbReference type="Gene3D" id="3.30.40.10">
    <property type="entry name" value="Zinc/RING finger domain, C3HC4 (zinc finger)"/>
    <property type="match status" value="1"/>
</dbReference>
<keyword evidence="10" id="KW-0430">Lectin</keyword>
<dbReference type="SUPFAM" id="SSF56436">
    <property type="entry name" value="C-type lectin-like"/>
    <property type="match status" value="1"/>
</dbReference>
<keyword evidence="13" id="KW-0862">Zinc</keyword>
<dbReference type="GO" id="GO:0008270">
    <property type="term" value="F:zinc ion binding"/>
    <property type="evidence" value="ECO:0007669"/>
    <property type="project" value="UniProtKB-KW"/>
</dbReference>
<evidence type="ECO:0000256" key="18">
    <source>
        <dbReference type="SAM" id="Phobius"/>
    </source>
</evidence>
<dbReference type="PROSITE" id="PS50041">
    <property type="entry name" value="C_TYPE_LECTIN_2"/>
    <property type="match status" value="1"/>
</dbReference>
<keyword evidence="23" id="KW-1185">Reference proteome</keyword>
<dbReference type="EMBL" id="JAHDVG010000466">
    <property type="protein sequence ID" value="KAH1182722.1"/>
    <property type="molecule type" value="Genomic_DNA"/>
</dbReference>
<evidence type="ECO:0000256" key="6">
    <source>
        <dbReference type="ARBA" id="ARBA00012483"/>
    </source>
</evidence>
<dbReference type="PROSITE" id="PS00518">
    <property type="entry name" value="ZF_RING_1"/>
    <property type="match status" value="1"/>
</dbReference>
<evidence type="ECO:0000256" key="1">
    <source>
        <dbReference type="ARBA" id="ARBA00000900"/>
    </source>
</evidence>
<dbReference type="Pfam" id="PF00059">
    <property type="entry name" value="Lectin_C"/>
    <property type="match status" value="1"/>
</dbReference>
<feature type="domain" description="RING-type" evidence="20">
    <location>
        <begin position="16"/>
        <end position="56"/>
    </location>
</feature>
<dbReference type="SMART" id="SM00504">
    <property type="entry name" value="Ubox"/>
    <property type="match status" value="1"/>
</dbReference>
<keyword evidence="18" id="KW-1133">Transmembrane helix</keyword>
<evidence type="ECO:0000259" key="21">
    <source>
        <dbReference type="PROSITE" id="PS50119"/>
    </source>
</evidence>
<dbReference type="PANTHER" id="PTHR24103">
    <property type="entry name" value="E3 UBIQUITIN-PROTEIN LIGASE TRIM"/>
    <property type="match status" value="1"/>
</dbReference>
<evidence type="ECO:0000256" key="2">
    <source>
        <dbReference type="ARBA" id="ARBA00004167"/>
    </source>
</evidence>
<evidence type="ECO:0000313" key="22">
    <source>
        <dbReference type="EMBL" id="KAH1182722.1"/>
    </source>
</evidence>
<dbReference type="PRINTS" id="PR01406">
    <property type="entry name" value="BBOXZNFINGER"/>
</dbReference>
<dbReference type="InterPro" id="IPR013083">
    <property type="entry name" value="Znf_RING/FYVE/PHD"/>
</dbReference>
<evidence type="ECO:0000256" key="15">
    <source>
        <dbReference type="PROSITE-ProRule" id="PRU00024"/>
    </source>
</evidence>
<dbReference type="InterPro" id="IPR017907">
    <property type="entry name" value="Znf_RING_CS"/>
</dbReference>
<evidence type="ECO:0000259" key="19">
    <source>
        <dbReference type="PROSITE" id="PS50041"/>
    </source>
</evidence>
<evidence type="ECO:0000313" key="23">
    <source>
        <dbReference type="Proteomes" id="UP000827986"/>
    </source>
</evidence>
<dbReference type="SMART" id="SM00184">
    <property type="entry name" value="RING"/>
    <property type="match status" value="1"/>
</dbReference>
<comment type="subcellular location">
    <subcellularLocation>
        <location evidence="3">Cytoplasm</location>
    </subcellularLocation>
    <subcellularLocation>
        <location evidence="2">Membrane</location>
        <topology evidence="2">Single-pass membrane protein</topology>
    </subcellularLocation>
</comment>
<keyword evidence="11 15" id="KW-0863">Zinc-finger</keyword>
<name>A0A9D3XMJ6_9SAUR</name>
<keyword evidence="8" id="KW-0808">Transferase</keyword>
<keyword evidence="18" id="KW-0472">Membrane</keyword>
<evidence type="ECO:0000256" key="11">
    <source>
        <dbReference type="ARBA" id="ARBA00022771"/>
    </source>
</evidence>